<dbReference type="AlphaFoldDB" id="A0A2T4AH02"/>
<sequence length="330" mass="37074">MSSHDARPWRERRALTSAASTVTPTKIVNGGCLALRYQYEWLQPVISPPSGPAMHVRELWKAAVPDPPMRQAVEAGRTGKGGTLNWWISHFATCFVKMHHGVSGKASQPQKRVIPCRTREKRRRRGVCKTGCQGASIGSQPFTGLDLCTCLRLGWKDGGGITHYRVLPKKGSRSANRHARWLHGRKRRVARFCEASQQKDLRAQHSEIILIGSGTLQLFMQAYGAHHWPGYPVPTYELFVAQPWDVDYVRHPTKYRLPAVIQDTKNACTEEWHKSPATRTKYLTACPCPEHTSTMPDTASMIPSLSLTVTCQILRHAPYINHRPSTVPDT</sequence>
<dbReference type="Proteomes" id="UP000241690">
    <property type="component" value="Unassembled WGS sequence"/>
</dbReference>
<dbReference type="GeneID" id="36629329"/>
<organism evidence="1 2">
    <name type="scientific">Trichoderma harzianum CBS 226.95</name>
    <dbReference type="NCBI Taxonomy" id="983964"/>
    <lineage>
        <taxon>Eukaryota</taxon>
        <taxon>Fungi</taxon>
        <taxon>Dikarya</taxon>
        <taxon>Ascomycota</taxon>
        <taxon>Pezizomycotina</taxon>
        <taxon>Sordariomycetes</taxon>
        <taxon>Hypocreomycetidae</taxon>
        <taxon>Hypocreales</taxon>
        <taxon>Hypocreaceae</taxon>
        <taxon>Trichoderma</taxon>
    </lineage>
</organism>
<dbReference type="EMBL" id="KZ679678">
    <property type="protein sequence ID" value="PTB56371.1"/>
    <property type="molecule type" value="Genomic_DNA"/>
</dbReference>
<protein>
    <submittedName>
        <fullName evidence="1">Uncharacterized protein</fullName>
    </submittedName>
</protein>
<evidence type="ECO:0000313" key="1">
    <source>
        <dbReference type="EMBL" id="PTB56371.1"/>
    </source>
</evidence>
<accession>A0A2T4AH02</accession>
<name>A0A2T4AH02_TRIHA</name>
<gene>
    <name evidence="1" type="ORF">M431DRAFT_529255</name>
</gene>
<dbReference type="RefSeq" id="XP_024776048.1">
    <property type="nucleotide sequence ID" value="XM_024920760.1"/>
</dbReference>
<reference evidence="1 2" key="1">
    <citation type="submission" date="2016-07" db="EMBL/GenBank/DDBJ databases">
        <title>Multiple horizontal gene transfer events from other fungi enriched the ability of initially mycotrophic Trichoderma (Ascomycota) to feed on dead plant biomass.</title>
        <authorList>
            <consortium name="DOE Joint Genome Institute"/>
            <person name="Aerts A."/>
            <person name="Atanasova L."/>
            <person name="Chenthamara K."/>
            <person name="Zhang J."/>
            <person name="Grujic M."/>
            <person name="Henrissat B."/>
            <person name="Kuo A."/>
            <person name="Salamov A."/>
            <person name="Lipzen A."/>
            <person name="Labutti K."/>
            <person name="Barry K."/>
            <person name="Miao Y."/>
            <person name="Rahimi M.J."/>
            <person name="Shen Q."/>
            <person name="Grigoriev I.V."/>
            <person name="Kubicek C.P."/>
            <person name="Druzhinina I.S."/>
        </authorList>
    </citation>
    <scope>NUCLEOTIDE SEQUENCE [LARGE SCALE GENOMIC DNA]</scope>
    <source>
        <strain evidence="1 2">CBS 226.95</strain>
    </source>
</reference>
<proteinExistence type="predicted"/>
<keyword evidence="2" id="KW-1185">Reference proteome</keyword>
<evidence type="ECO:0000313" key="2">
    <source>
        <dbReference type="Proteomes" id="UP000241690"/>
    </source>
</evidence>